<dbReference type="InterPro" id="IPR001347">
    <property type="entry name" value="SIS_dom"/>
</dbReference>
<dbReference type="RefSeq" id="WP_345703867.1">
    <property type="nucleotide sequence ID" value="NZ_BAABKV010000001.1"/>
</dbReference>
<dbReference type="PANTHER" id="PTHR30514:SF18">
    <property type="entry name" value="RPIR-FAMILY TRANSCRIPTIONAL REGULATOR"/>
    <property type="match status" value="1"/>
</dbReference>
<dbReference type="Proteomes" id="UP001596435">
    <property type="component" value="Unassembled WGS sequence"/>
</dbReference>
<dbReference type="InterPro" id="IPR046348">
    <property type="entry name" value="SIS_dom_sf"/>
</dbReference>
<dbReference type="InterPro" id="IPR047640">
    <property type="entry name" value="RpiR-like"/>
</dbReference>
<feature type="region of interest" description="Disordered" evidence="1">
    <location>
        <begin position="1"/>
        <end position="30"/>
    </location>
</feature>
<dbReference type="EMBL" id="JBHTAJ010000061">
    <property type="protein sequence ID" value="MFC7183157.1"/>
    <property type="molecule type" value="Genomic_DNA"/>
</dbReference>
<accession>A0ABW2G3A6</accession>
<evidence type="ECO:0000259" key="2">
    <source>
        <dbReference type="Pfam" id="PF01380"/>
    </source>
</evidence>
<reference evidence="4" key="1">
    <citation type="journal article" date="2019" name="Int. J. Syst. Evol. Microbiol.">
        <title>The Global Catalogue of Microorganisms (GCM) 10K type strain sequencing project: providing services to taxonomists for standard genome sequencing and annotation.</title>
        <authorList>
            <consortium name="The Broad Institute Genomics Platform"/>
            <consortium name="The Broad Institute Genome Sequencing Center for Infectious Disease"/>
            <person name="Wu L."/>
            <person name="Ma J."/>
        </authorList>
    </citation>
    <scope>NUCLEOTIDE SEQUENCE [LARGE SCALE GENOMIC DNA]</scope>
    <source>
        <strain evidence="4">CGMCC 1.12859</strain>
    </source>
</reference>
<feature type="domain" description="SIS" evidence="2">
    <location>
        <begin position="188"/>
        <end position="313"/>
    </location>
</feature>
<evidence type="ECO:0000313" key="4">
    <source>
        <dbReference type="Proteomes" id="UP001596435"/>
    </source>
</evidence>
<dbReference type="PANTHER" id="PTHR30514">
    <property type="entry name" value="GLUCOKINASE"/>
    <property type="match status" value="1"/>
</dbReference>
<evidence type="ECO:0000256" key="1">
    <source>
        <dbReference type="SAM" id="MobiDB-lite"/>
    </source>
</evidence>
<organism evidence="3 4">
    <name type="scientific">Kitasatospora paranensis</name>
    <dbReference type="NCBI Taxonomy" id="258053"/>
    <lineage>
        <taxon>Bacteria</taxon>
        <taxon>Bacillati</taxon>
        <taxon>Actinomycetota</taxon>
        <taxon>Actinomycetes</taxon>
        <taxon>Kitasatosporales</taxon>
        <taxon>Streptomycetaceae</taxon>
        <taxon>Kitasatospora</taxon>
    </lineage>
</organism>
<evidence type="ECO:0000313" key="3">
    <source>
        <dbReference type="EMBL" id="MFC7183157.1"/>
    </source>
</evidence>
<dbReference type="SUPFAM" id="SSF53697">
    <property type="entry name" value="SIS domain"/>
    <property type="match status" value="1"/>
</dbReference>
<protein>
    <submittedName>
        <fullName evidence="3">MurR/RpiR family transcriptional regulator</fullName>
    </submittedName>
</protein>
<keyword evidence="4" id="KW-1185">Reference proteome</keyword>
<dbReference type="CDD" id="cd05013">
    <property type="entry name" value="SIS_RpiR"/>
    <property type="match status" value="1"/>
</dbReference>
<dbReference type="Pfam" id="PF01380">
    <property type="entry name" value="SIS"/>
    <property type="match status" value="1"/>
</dbReference>
<comment type="caution">
    <text evidence="3">The sequence shown here is derived from an EMBL/GenBank/DDBJ whole genome shotgun (WGS) entry which is preliminary data.</text>
</comment>
<dbReference type="InterPro" id="IPR035472">
    <property type="entry name" value="RpiR-like_SIS"/>
</dbReference>
<proteinExistence type="predicted"/>
<sequence>MPTEVLNATGRPPFQRQGVRRDPSSSSVSFPVPQVLHLGQRRIRRWSAVTTAGYASAWSEPAELLADAGDELGGAEQLLAHAMLADWPRSALEPAAALLAGTGAGRGDLHRLMSRAGFRDLGELQARVAERLDGQLIDPRARFRARLRPAQIPGLTARMAEQEAANVTATLHGACDDGTLHSAALALLAARQRFVLGTGRSRGLAQLLAADLESVLGRVVLLDGSADRAVEALTDAGPKDVAVAYSVRRYDGWTLRAAGALRERGVLLVAVADVHGSPVARIADQVLTAATSGASFADSPTALVALGHALVTAAAARSKGALRRLERREEANVMLERFLGD</sequence>
<gene>
    <name evidence="3" type="ORF">ACFQMG_26785</name>
</gene>
<dbReference type="Gene3D" id="3.40.50.10490">
    <property type="entry name" value="Glucose-6-phosphate isomerase like protein, domain 1"/>
    <property type="match status" value="1"/>
</dbReference>
<name>A0ABW2G3A6_9ACTN</name>